<evidence type="ECO:0000313" key="1">
    <source>
        <dbReference type="EMBL" id="RZC59855.1"/>
    </source>
</evidence>
<dbReference type="Proteomes" id="UP000316621">
    <property type="component" value="Chromosome 4"/>
</dbReference>
<accession>A0A4Y7JJL4</accession>
<sequence>MPAIIPLASCRHAGLRNPSVSSEFSLRHSYFTAKRFVTVLKQTNDGKFR</sequence>
<dbReference type="Gramene" id="RZC59855">
    <property type="protein sequence ID" value="RZC59855"/>
    <property type="gene ID" value="C5167_007159"/>
</dbReference>
<keyword evidence="2" id="KW-1185">Reference proteome</keyword>
<dbReference type="EMBL" id="CM010718">
    <property type="protein sequence ID" value="RZC59855.1"/>
    <property type="molecule type" value="Genomic_DNA"/>
</dbReference>
<name>A0A4Y7JJL4_PAPSO</name>
<organism evidence="1 2">
    <name type="scientific">Papaver somniferum</name>
    <name type="common">Opium poppy</name>
    <dbReference type="NCBI Taxonomy" id="3469"/>
    <lineage>
        <taxon>Eukaryota</taxon>
        <taxon>Viridiplantae</taxon>
        <taxon>Streptophyta</taxon>
        <taxon>Embryophyta</taxon>
        <taxon>Tracheophyta</taxon>
        <taxon>Spermatophyta</taxon>
        <taxon>Magnoliopsida</taxon>
        <taxon>Ranunculales</taxon>
        <taxon>Papaveraceae</taxon>
        <taxon>Papaveroideae</taxon>
        <taxon>Papaver</taxon>
    </lineage>
</organism>
<protein>
    <submittedName>
        <fullName evidence="1">Uncharacterized protein</fullName>
    </submittedName>
</protein>
<reference evidence="1 2" key="1">
    <citation type="journal article" date="2018" name="Science">
        <title>The opium poppy genome and morphinan production.</title>
        <authorList>
            <person name="Guo L."/>
            <person name="Winzer T."/>
            <person name="Yang X."/>
            <person name="Li Y."/>
            <person name="Ning Z."/>
            <person name="He Z."/>
            <person name="Teodor R."/>
            <person name="Lu Y."/>
            <person name="Bowser T.A."/>
            <person name="Graham I.A."/>
            <person name="Ye K."/>
        </authorList>
    </citation>
    <scope>NUCLEOTIDE SEQUENCE [LARGE SCALE GENOMIC DNA]</scope>
    <source>
        <strain evidence="2">cv. HN1</strain>
        <tissue evidence="1">Leaves</tissue>
    </source>
</reference>
<proteinExistence type="predicted"/>
<dbReference type="AlphaFoldDB" id="A0A4Y7JJL4"/>
<gene>
    <name evidence="1" type="ORF">C5167_007159</name>
</gene>
<evidence type="ECO:0000313" key="2">
    <source>
        <dbReference type="Proteomes" id="UP000316621"/>
    </source>
</evidence>